<dbReference type="SUPFAM" id="SSF160467">
    <property type="entry name" value="PH0987 N-terminal domain-like"/>
    <property type="match status" value="1"/>
</dbReference>
<evidence type="ECO:0000313" key="6">
    <source>
        <dbReference type="Proteomes" id="UP000287766"/>
    </source>
</evidence>
<reference evidence="6" key="1">
    <citation type="journal article" date="2018" name="Front. Microbiol.">
        <title>Genome-Based Analysis Reveals the Taxonomy and Diversity of the Family Idiomarinaceae.</title>
        <authorList>
            <person name="Liu Y."/>
            <person name="Lai Q."/>
            <person name="Shao Z."/>
        </authorList>
    </citation>
    <scope>NUCLEOTIDE SEQUENCE [LARGE SCALE GENOMIC DNA]</scope>
    <source>
        <strain evidence="6">KYW314</strain>
    </source>
</reference>
<evidence type="ECO:0000256" key="3">
    <source>
        <dbReference type="ARBA" id="ARBA00022840"/>
    </source>
</evidence>
<feature type="domain" description="Carboxyltransferase" evidence="4">
    <location>
        <begin position="5"/>
        <end position="213"/>
    </location>
</feature>
<evidence type="ECO:0000259" key="4">
    <source>
        <dbReference type="SMART" id="SM00796"/>
    </source>
</evidence>
<dbReference type="SMART" id="SM00796">
    <property type="entry name" value="AHS1"/>
    <property type="match status" value="1"/>
</dbReference>
<dbReference type="Pfam" id="PF02682">
    <property type="entry name" value="CT_C_D"/>
    <property type="match status" value="1"/>
</dbReference>
<proteinExistence type="predicted"/>
<evidence type="ECO:0000256" key="2">
    <source>
        <dbReference type="ARBA" id="ARBA00022801"/>
    </source>
</evidence>
<sequence length="231" mass="25764">MSMRIQMSTAAENAVMLSLIDEQGNSPLSIACNEQLHALADWLLDQHHDCIVEVVPSYASILIYYDAMNMDEATFIARIQPPSDWQKQHRQTTTNSESEHQIQVCYDTVVAPDLERVAQHAGLTVAEVITQHQQPTYHVYALGFAPGFAYLGDVPAAIRCPRLETPRQKVPALSVAIANQQTSVYPMESPGGWNLIGQVVELPQLKAGDKVRFIAIDLDTFKRRRQEVSHG</sequence>
<evidence type="ECO:0000256" key="1">
    <source>
        <dbReference type="ARBA" id="ARBA00022741"/>
    </source>
</evidence>
<dbReference type="Proteomes" id="UP000287766">
    <property type="component" value="Unassembled WGS sequence"/>
</dbReference>
<dbReference type="InterPro" id="IPR010016">
    <property type="entry name" value="PxpB"/>
</dbReference>
<evidence type="ECO:0000313" key="5">
    <source>
        <dbReference type="EMBL" id="RUO40864.1"/>
    </source>
</evidence>
<dbReference type="InterPro" id="IPR003833">
    <property type="entry name" value="CT_C_D"/>
</dbReference>
<dbReference type="GO" id="GO:0005524">
    <property type="term" value="F:ATP binding"/>
    <property type="evidence" value="ECO:0007669"/>
    <property type="project" value="UniProtKB-KW"/>
</dbReference>
<organism evidence="5 6">
    <name type="scientific">Pseudidiomarina aestuarii</name>
    <dbReference type="NCBI Taxonomy" id="624146"/>
    <lineage>
        <taxon>Bacteria</taxon>
        <taxon>Pseudomonadati</taxon>
        <taxon>Pseudomonadota</taxon>
        <taxon>Gammaproteobacteria</taxon>
        <taxon>Alteromonadales</taxon>
        <taxon>Idiomarinaceae</taxon>
        <taxon>Pseudidiomarina</taxon>
    </lineage>
</organism>
<dbReference type="InterPro" id="IPR029000">
    <property type="entry name" value="Cyclophilin-like_dom_sf"/>
</dbReference>
<dbReference type="GO" id="GO:0016787">
    <property type="term" value="F:hydrolase activity"/>
    <property type="evidence" value="ECO:0007669"/>
    <property type="project" value="UniProtKB-KW"/>
</dbReference>
<dbReference type="AlphaFoldDB" id="A0A7Z6ZT29"/>
<dbReference type="Gene3D" id="2.40.100.10">
    <property type="entry name" value="Cyclophilin-like"/>
    <property type="match status" value="1"/>
</dbReference>
<dbReference type="EMBL" id="PIPR01000001">
    <property type="protein sequence ID" value="RUO40864.1"/>
    <property type="molecule type" value="Genomic_DNA"/>
</dbReference>
<dbReference type="PANTHER" id="PTHR34698">
    <property type="entry name" value="5-OXOPROLINASE SUBUNIT B"/>
    <property type="match status" value="1"/>
</dbReference>
<dbReference type="Gene3D" id="3.30.1360.40">
    <property type="match status" value="1"/>
</dbReference>
<accession>A0A7Z6ZT29</accession>
<keyword evidence="2 5" id="KW-0378">Hydrolase</keyword>
<gene>
    <name evidence="5" type="ORF">CWE22_01315</name>
</gene>
<dbReference type="PANTHER" id="PTHR34698:SF2">
    <property type="entry name" value="5-OXOPROLINASE SUBUNIT B"/>
    <property type="match status" value="1"/>
</dbReference>
<protein>
    <submittedName>
        <fullName evidence="5">Allophanate hydrolase</fullName>
    </submittedName>
</protein>
<dbReference type="SUPFAM" id="SSF50891">
    <property type="entry name" value="Cyclophilin-like"/>
    <property type="match status" value="1"/>
</dbReference>
<keyword evidence="1" id="KW-0547">Nucleotide-binding</keyword>
<keyword evidence="3" id="KW-0067">ATP-binding</keyword>
<keyword evidence="6" id="KW-1185">Reference proteome</keyword>
<comment type="caution">
    <text evidence="5">The sequence shown here is derived from an EMBL/GenBank/DDBJ whole genome shotgun (WGS) entry which is preliminary data.</text>
</comment>
<name>A0A7Z6ZT29_9GAMM</name>